<dbReference type="InterPro" id="IPR013766">
    <property type="entry name" value="Thioredoxin_domain"/>
</dbReference>
<dbReference type="GO" id="GO:0017004">
    <property type="term" value="P:cytochrome complex assembly"/>
    <property type="evidence" value="ECO:0007669"/>
    <property type="project" value="UniProtKB-KW"/>
</dbReference>
<dbReference type="InterPro" id="IPR000866">
    <property type="entry name" value="AhpC/TSA"/>
</dbReference>
<evidence type="ECO:0000256" key="1">
    <source>
        <dbReference type="ARBA" id="ARBA00004196"/>
    </source>
</evidence>
<evidence type="ECO:0000259" key="5">
    <source>
        <dbReference type="PROSITE" id="PS51352"/>
    </source>
</evidence>
<dbReference type="PROSITE" id="PS51352">
    <property type="entry name" value="THIOREDOXIN_2"/>
    <property type="match status" value="1"/>
</dbReference>
<sequence>MTRPAPHDPADLQPTSPSGPAWKKWLPPLLAFGLVAALGTALFSPTRNETAGGPLVDKAAPDFRLTSLDGTPVSLSDFRGRPVVLNFWASWCGPCREEAPLFRELSERQGAGGLAVVGILFEEKNEQNARDFIREYALAYPNLRDQNLNTAIDYGVGAIPETFFIDKDGVIRYKDKGGLDRARLNAGLKTIGVEPL</sequence>
<feature type="domain" description="Thioredoxin" evidence="5">
    <location>
        <begin position="54"/>
        <end position="193"/>
    </location>
</feature>
<dbReference type="Gene3D" id="3.40.30.10">
    <property type="entry name" value="Glutaredoxin"/>
    <property type="match status" value="1"/>
</dbReference>
<gene>
    <name evidence="6" type="ordered locus">Deipr_0892</name>
</gene>
<dbReference type="GO" id="GO:0016209">
    <property type="term" value="F:antioxidant activity"/>
    <property type="evidence" value="ECO:0007669"/>
    <property type="project" value="InterPro"/>
</dbReference>
<dbReference type="GO" id="GO:0016491">
    <property type="term" value="F:oxidoreductase activity"/>
    <property type="evidence" value="ECO:0007669"/>
    <property type="project" value="InterPro"/>
</dbReference>
<keyword evidence="7" id="KW-1185">Reference proteome</keyword>
<evidence type="ECO:0000256" key="2">
    <source>
        <dbReference type="ARBA" id="ARBA00022748"/>
    </source>
</evidence>
<dbReference type="PROSITE" id="PS00194">
    <property type="entry name" value="THIOREDOXIN_1"/>
    <property type="match status" value="1"/>
</dbReference>
<dbReference type="Proteomes" id="UP000007718">
    <property type="component" value="Chromosome"/>
</dbReference>
<protein>
    <submittedName>
        <fullName evidence="6">Alkyl hydroperoxide reductase/ Thiol specific antioxidant/ Mal allergen</fullName>
    </submittedName>
</protein>
<dbReference type="OrthoDB" id="25753at2"/>
<dbReference type="PANTHER" id="PTHR42852">
    <property type="entry name" value="THIOL:DISULFIDE INTERCHANGE PROTEIN DSBE"/>
    <property type="match status" value="1"/>
</dbReference>
<dbReference type="KEGG" id="dpt:Deipr_0892"/>
<reference evidence="6 7" key="2">
    <citation type="journal article" date="2012" name="Stand. Genomic Sci.">
        <title>Complete genome sequence of the orange-red pigmented, radioresistant Deinococcus proteolyticus type strain (MRP(T)).</title>
        <authorList>
            <person name="Copeland A."/>
            <person name="Zeytun A."/>
            <person name="Yassawong M."/>
            <person name="Nolan M."/>
            <person name="Lucas S."/>
            <person name="Hammon N."/>
            <person name="Deshpande S."/>
            <person name="Cheng J.F."/>
            <person name="Han C."/>
            <person name="Tapia R."/>
            <person name="Goodwin L.A."/>
            <person name="Pitluck S."/>
            <person name="Mavromatis K."/>
            <person name="Liolios K."/>
            <person name="Pagani I."/>
            <person name="Ivanova N."/>
            <person name="Mikhailova N."/>
            <person name="Pati A."/>
            <person name="Chen A."/>
            <person name="Palaniappan K."/>
            <person name="Land M."/>
            <person name="Hauser L."/>
            <person name="Jeffries C.D."/>
            <person name="Brambilla E.M."/>
            <person name="Rohde M."/>
            <person name="Sikorski J."/>
            <person name="Pukall R."/>
            <person name="Goker M."/>
            <person name="Detter J.C."/>
            <person name="Woyke T."/>
            <person name="Bristow J."/>
            <person name="Eisen J.A."/>
            <person name="Markowitz V."/>
            <person name="Hugenholtz P."/>
            <person name="Kyrpides N.C."/>
            <person name="Klenk H.P."/>
            <person name="Lapidus A."/>
        </authorList>
    </citation>
    <scope>NUCLEOTIDE SEQUENCE [LARGE SCALE GENOMIC DNA]</scope>
    <source>
        <strain evidence="7">ATCC 35074 / DSM 20540 / JCM 6276 / NBRC 101906 / NCIMB 13154 / VKM Ac-1939 / CCM 2703 / MRP</strain>
    </source>
</reference>
<evidence type="ECO:0000313" key="7">
    <source>
        <dbReference type="Proteomes" id="UP000007718"/>
    </source>
</evidence>
<organism evidence="6 7">
    <name type="scientific">Deinococcus proteolyticus (strain ATCC 35074 / DSM 20540 / JCM 6276 / NBRC 101906 / NCIMB 13154 / VKM Ac-1939 / CCM 2703 / MRP)</name>
    <dbReference type="NCBI Taxonomy" id="693977"/>
    <lineage>
        <taxon>Bacteria</taxon>
        <taxon>Thermotogati</taxon>
        <taxon>Deinococcota</taxon>
        <taxon>Deinococci</taxon>
        <taxon>Deinococcales</taxon>
        <taxon>Deinococcaceae</taxon>
        <taxon>Deinococcus</taxon>
    </lineage>
</organism>
<dbReference type="STRING" id="693977.Deipr_0892"/>
<dbReference type="AlphaFoldDB" id="F0RMJ8"/>
<dbReference type="CDD" id="cd02966">
    <property type="entry name" value="TlpA_like_family"/>
    <property type="match status" value="1"/>
</dbReference>
<comment type="subcellular location">
    <subcellularLocation>
        <location evidence="1">Cell envelope</location>
    </subcellularLocation>
</comment>
<dbReference type="EMBL" id="CP002536">
    <property type="protein sequence ID" value="ADY26048.1"/>
    <property type="molecule type" value="Genomic_DNA"/>
</dbReference>
<keyword evidence="4" id="KW-0676">Redox-active center</keyword>
<dbReference type="InterPro" id="IPR050553">
    <property type="entry name" value="Thioredoxin_ResA/DsbE_sf"/>
</dbReference>
<accession>F0RMJ8</accession>
<dbReference type="InterPro" id="IPR036249">
    <property type="entry name" value="Thioredoxin-like_sf"/>
</dbReference>
<evidence type="ECO:0000256" key="4">
    <source>
        <dbReference type="ARBA" id="ARBA00023284"/>
    </source>
</evidence>
<reference evidence="7" key="1">
    <citation type="submission" date="2011-02" db="EMBL/GenBank/DDBJ databases">
        <title>The complete sequence of chromosome of Deinococcus proteolyticus DSM 20540.</title>
        <authorList>
            <consortium name="US DOE Joint Genome Institute (JGI-PGF)"/>
            <person name="Lucas S."/>
            <person name="Copeland A."/>
            <person name="Lapidus A."/>
            <person name="Bruce D."/>
            <person name="Goodwin L."/>
            <person name="Pitluck S."/>
            <person name="Kyrpides N."/>
            <person name="Mavromatis K."/>
            <person name="Pagani I."/>
            <person name="Ivanova N."/>
            <person name="Ovchinnikova G."/>
            <person name="Zeytun A."/>
            <person name="Detter J.C."/>
            <person name="Han C."/>
            <person name="Land M."/>
            <person name="Hauser L."/>
            <person name="Markowitz V."/>
            <person name="Cheng J.-F."/>
            <person name="Hugenholtz P."/>
            <person name="Woyke T."/>
            <person name="Wu D."/>
            <person name="Pukall R."/>
            <person name="Steenblock K."/>
            <person name="Brambilla E."/>
            <person name="Klenk H.-P."/>
            <person name="Eisen J.A."/>
        </authorList>
    </citation>
    <scope>NUCLEOTIDE SEQUENCE [LARGE SCALE GENOMIC DNA]</scope>
    <source>
        <strain evidence="7">ATCC 35074 / DSM 20540 / JCM 6276 / NBRC 101906 / NCIMB 13154 / VKM Ac-1939 / CCM 2703 / MRP</strain>
    </source>
</reference>
<dbReference type="RefSeq" id="WP_013614657.1">
    <property type="nucleotide sequence ID" value="NC_015161.1"/>
</dbReference>
<proteinExistence type="predicted"/>
<evidence type="ECO:0000256" key="3">
    <source>
        <dbReference type="ARBA" id="ARBA00023157"/>
    </source>
</evidence>
<keyword evidence="2" id="KW-0201">Cytochrome c-type biogenesis</keyword>
<keyword evidence="3" id="KW-1015">Disulfide bond</keyword>
<dbReference type="PANTHER" id="PTHR42852:SF6">
    <property type="entry name" value="THIOL:DISULFIDE INTERCHANGE PROTEIN DSBE"/>
    <property type="match status" value="1"/>
</dbReference>
<name>F0RMJ8_DEIPM</name>
<evidence type="ECO:0000313" key="6">
    <source>
        <dbReference type="EMBL" id="ADY26048.1"/>
    </source>
</evidence>
<dbReference type="InterPro" id="IPR017937">
    <property type="entry name" value="Thioredoxin_CS"/>
</dbReference>
<dbReference type="SUPFAM" id="SSF52833">
    <property type="entry name" value="Thioredoxin-like"/>
    <property type="match status" value="1"/>
</dbReference>
<dbReference type="Pfam" id="PF00578">
    <property type="entry name" value="AhpC-TSA"/>
    <property type="match status" value="1"/>
</dbReference>
<dbReference type="HOGENOM" id="CLU_042529_11_2_0"/>
<dbReference type="GO" id="GO:0030313">
    <property type="term" value="C:cell envelope"/>
    <property type="evidence" value="ECO:0007669"/>
    <property type="project" value="UniProtKB-SubCell"/>
</dbReference>
<dbReference type="eggNOG" id="COG0526">
    <property type="taxonomic scope" value="Bacteria"/>
</dbReference>